<dbReference type="AlphaFoldDB" id="A0A0A8ZAK6"/>
<sequence length="96" mass="10308">MGDPLQQKLDQILAELNTLNTDVATVQGNLITVKGDHDRLTVAVNHLQPKKLEIGNTSGSKHDDVDNPKMDGAGGSILLVVAQHSLVFPHYDGQSL</sequence>
<name>A0A0A8ZAK6_ARUDO</name>
<protein>
    <submittedName>
        <fullName evidence="1">Uncharacterized protein</fullName>
    </submittedName>
</protein>
<reference evidence="1" key="2">
    <citation type="journal article" date="2015" name="Data Brief">
        <title>Shoot transcriptome of the giant reed, Arundo donax.</title>
        <authorList>
            <person name="Barrero R.A."/>
            <person name="Guerrero F.D."/>
            <person name="Moolhuijzen P."/>
            <person name="Goolsby J.A."/>
            <person name="Tidwell J."/>
            <person name="Bellgard S.E."/>
            <person name="Bellgard M.I."/>
        </authorList>
    </citation>
    <scope>NUCLEOTIDE SEQUENCE</scope>
    <source>
        <tissue evidence="1">Shoot tissue taken approximately 20 cm above the soil surface</tissue>
    </source>
</reference>
<organism evidence="1">
    <name type="scientific">Arundo donax</name>
    <name type="common">Giant reed</name>
    <name type="synonym">Donax arundinaceus</name>
    <dbReference type="NCBI Taxonomy" id="35708"/>
    <lineage>
        <taxon>Eukaryota</taxon>
        <taxon>Viridiplantae</taxon>
        <taxon>Streptophyta</taxon>
        <taxon>Embryophyta</taxon>
        <taxon>Tracheophyta</taxon>
        <taxon>Spermatophyta</taxon>
        <taxon>Magnoliopsida</taxon>
        <taxon>Liliopsida</taxon>
        <taxon>Poales</taxon>
        <taxon>Poaceae</taxon>
        <taxon>PACMAD clade</taxon>
        <taxon>Arundinoideae</taxon>
        <taxon>Arundineae</taxon>
        <taxon>Arundo</taxon>
    </lineage>
</organism>
<accession>A0A0A8ZAK6</accession>
<dbReference type="EMBL" id="GBRH01264135">
    <property type="protein sequence ID" value="JAD33760.1"/>
    <property type="molecule type" value="Transcribed_RNA"/>
</dbReference>
<evidence type="ECO:0000313" key="1">
    <source>
        <dbReference type="EMBL" id="JAD33760.1"/>
    </source>
</evidence>
<proteinExistence type="predicted"/>
<reference evidence="1" key="1">
    <citation type="submission" date="2014-09" db="EMBL/GenBank/DDBJ databases">
        <authorList>
            <person name="Magalhaes I.L.F."/>
            <person name="Oliveira U."/>
            <person name="Santos F.R."/>
            <person name="Vidigal T.H.D.A."/>
            <person name="Brescovit A.D."/>
            <person name="Santos A.J."/>
        </authorList>
    </citation>
    <scope>NUCLEOTIDE SEQUENCE</scope>
    <source>
        <tissue evidence="1">Shoot tissue taken approximately 20 cm above the soil surface</tissue>
    </source>
</reference>